<feature type="compositionally biased region" description="Low complexity" evidence="2">
    <location>
        <begin position="105"/>
        <end position="116"/>
    </location>
</feature>
<feature type="domain" description="Histidine kinase/HSP90-like ATPase" evidence="3">
    <location>
        <begin position="29"/>
        <end position="147"/>
    </location>
</feature>
<dbReference type="InterPro" id="IPR050267">
    <property type="entry name" value="Anti-sigma-factor_SerPK"/>
</dbReference>
<reference evidence="4 5" key="1">
    <citation type="submission" date="2023-12" db="EMBL/GenBank/DDBJ databases">
        <title>Streptomyces sp. V4-01.</title>
        <authorList>
            <person name="Somphong A."/>
            <person name="Phongsopitanun W."/>
        </authorList>
    </citation>
    <scope>NUCLEOTIDE SEQUENCE [LARGE SCALE GENOMIC DNA]</scope>
    <source>
        <strain evidence="4 5">V4-01</strain>
    </source>
</reference>
<evidence type="ECO:0000256" key="2">
    <source>
        <dbReference type="SAM" id="MobiDB-lite"/>
    </source>
</evidence>
<dbReference type="EMBL" id="JAZEWV010000010">
    <property type="protein sequence ID" value="MEE4543333.1"/>
    <property type="molecule type" value="Genomic_DNA"/>
</dbReference>
<dbReference type="InterPro" id="IPR036890">
    <property type="entry name" value="HATPase_C_sf"/>
</dbReference>
<evidence type="ECO:0000259" key="3">
    <source>
        <dbReference type="Pfam" id="PF13581"/>
    </source>
</evidence>
<dbReference type="RefSeq" id="WP_330795636.1">
    <property type="nucleotide sequence ID" value="NZ_JAZEWV010000010.1"/>
</dbReference>
<evidence type="ECO:0000313" key="4">
    <source>
        <dbReference type="EMBL" id="MEE4543333.1"/>
    </source>
</evidence>
<feature type="region of interest" description="Disordered" evidence="2">
    <location>
        <begin position="98"/>
        <end position="118"/>
    </location>
</feature>
<accession>A0ABU7PBZ4</accession>
<dbReference type="PANTHER" id="PTHR35526">
    <property type="entry name" value="ANTI-SIGMA-F FACTOR RSBW-RELATED"/>
    <property type="match status" value="1"/>
</dbReference>
<evidence type="ECO:0000313" key="5">
    <source>
        <dbReference type="Proteomes" id="UP001344658"/>
    </source>
</evidence>
<dbReference type="Gene3D" id="3.30.565.10">
    <property type="entry name" value="Histidine kinase-like ATPase, C-terminal domain"/>
    <property type="match status" value="1"/>
</dbReference>
<evidence type="ECO:0000256" key="1">
    <source>
        <dbReference type="ARBA" id="ARBA00022527"/>
    </source>
</evidence>
<proteinExistence type="predicted"/>
<organism evidence="4 5">
    <name type="scientific">Actinacidiphila polyblastidii</name>
    <dbReference type="NCBI Taxonomy" id="3110430"/>
    <lineage>
        <taxon>Bacteria</taxon>
        <taxon>Bacillati</taxon>
        <taxon>Actinomycetota</taxon>
        <taxon>Actinomycetes</taxon>
        <taxon>Kitasatosporales</taxon>
        <taxon>Streptomycetaceae</taxon>
        <taxon>Actinacidiphila</taxon>
    </lineage>
</organism>
<dbReference type="Proteomes" id="UP001344658">
    <property type="component" value="Unassembled WGS sequence"/>
</dbReference>
<comment type="caution">
    <text evidence="4">The sequence shown here is derived from an EMBL/GenBank/DDBJ whole genome shotgun (WGS) entry which is preliminary data.</text>
</comment>
<name>A0ABU7PBZ4_9ACTN</name>
<keyword evidence="4" id="KW-0067">ATP-binding</keyword>
<keyword evidence="4" id="KW-0547">Nucleotide-binding</keyword>
<gene>
    <name evidence="4" type="ORF">V2S66_15310</name>
</gene>
<dbReference type="GO" id="GO:0005524">
    <property type="term" value="F:ATP binding"/>
    <property type="evidence" value="ECO:0007669"/>
    <property type="project" value="UniProtKB-KW"/>
</dbReference>
<keyword evidence="1" id="KW-0723">Serine/threonine-protein kinase</keyword>
<sequence>MSTSPLSEIPGTALTEGEFAERVERFGATRRGARAARLIAVAQLARWGVPPESDAGQAAALIVAELAANAATHGRVPGRDFEVRLALSPGLLRIDVSDTRAERMPSAPRSPRQPAPLADGGRGLVLVDALATSWTVLARPPGKTVRAELALPPAGSSQLSAGPQAVGGGTAAASAECGSTSVR</sequence>
<keyword evidence="5" id="KW-1185">Reference proteome</keyword>
<dbReference type="CDD" id="cd16936">
    <property type="entry name" value="HATPase_RsbW-like"/>
    <property type="match status" value="1"/>
</dbReference>
<dbReference type="PANTHER" id="PTHR35526:SF3">
    <property type="entry name" value="ANTI-SIGMA-F FACTOR RSBW"/>
    <property type="match status" value="1"/>
</dbReference>
<dbReference type="InterPro" id="IPR003594">
    <property type="entry name" value="HATPase_dom"/>
</dbReference>
<keyword evidence="1" id="KW-0808">Transferase</keyword>
<keyword evidence="1" id="KW-0418">Kinase</keyword>
<protein>
    <submittedName>
        <fullName evidence="4">ATP-binding protein</fullName>
    </submittedName>
</protein>
<dbReference type="Pfam" id="PF13581">
    <property type="entry name" value="HATPase_c_2"/>
    <property type="match status" value="1"/>
</dbReference>
<feature type="region of interest" description="Disordered" evidence="2">
    <location>
        <begin position="154"/>
        <end position="183"/>
    </location>
</feature>